<dbReference type="PROSITE" id="PS00676">
    <property type="entry name" value="SIGMA54_INTERACT_2"/>
    <property type="match status" value="1"/>
</dbReference>
<evidence type="ECO:0000256" key="5">
    <source>
        <dbReference type="ARBA" id="ARBA00023163"/>
    </source>
</evidence>
<dbReference type="Pfam" id="PF00158">
    <property type="entry name" value="Sigma54_activat"/>
    <property type="match status" value="1"/>
</dbReference>
<dbReference type="InterPro" id="IPR025944">
    <property type="entry name" value="Sigma_54_int_dom_CS"/>
</dbReference>
<keyword evidence="3" id="KW-0805">Transcription regulation</keyword>
<dbReference type="SUPFAM" id="SSF52540">
    <property type="entry name" value="P-loop containing nucleoside triphosphate hydrolases"/>
    <property type="match status" value="1"/>
</dbReference>
<evidence type="ECO:0000256" key="3">
    <source>
        <dbReference type="ARBA" id="ARBA00023015"/>
    </source>
</evidence>
<keyword evidence="4" id="KW-0238">DNA-binding</keyword>
<keyword evidence="2" id="KW-0067">ATP-binding</keyword>
<dbReference type="PROSITE" id="PS50045">
    <property type="entry name" value="SIGMA54_INTERACT_4"/>
    <property type="match status" value="1"/>
</dbReference>
<dbReference type="SUPFAM" id="SSF46689">
    <property type="entry name" value="Homeodomain-like"/>
    <property type="match status" value="1"/>
</dbReference>
<proteinExistence type="predicted"/>
<evidence type="ECO:0000313" key="7">
    <source>
        <dbReference type="EMBL" id="HAT1682910.1"/>
    </source>
</evidence>
<dbReference type="InterPro" id="IPR025943">
    <property type="entry name" value="Sigma_54_int_dom_ATP-bd_2"/>
</dbReference>
<dbReference type="GO" id="GO:0006355">
    <property type="term" value="P:regulation of DNA-templated transcription"/>
    <property type="evidence" value="ECO:0007669"/>
    <property type="project" value="InterPro"/>
</dbReference>
<feature type="domain" description="Sigma-54 factor interaction" evidence="6">
    <location>
        <begin position="197"/>
        <end position="426"/>
    </location>
</feature>
<dbReference type="GO" id="GO:0005524">
    <property type="term" value="F:ATP binding"/>
    <property type="evidence" value="ECO:0007669"/>
    <property type="project" value="UniProtKB-KW"/>
</dbReference>
<name>A0AAN5RER2_KLEOX</name>
<dbReference type="GO" id="GO:0003677">
    <property type="term" value="F:DNA binding"/>
    <property type="evidence" value="ECO:0007669"/>
    <property type="project" value="UniProtKB-KW"/>
</dbReference>
<protein>
    <submittedName>
        <fullName evidence="7">Sigma-54-dependent Fis family transcriptional regulator</fullName>
    </submittedName>
</protein>
<dbReference type="EMBL" id="DACSEO010000047">
    <property type="protein sequence ID" value="HAT1682910.1"/>
    <property type="molecule type" value="Genomic_DNA"/>
</dbReference>
<accession>A0AAN5RER2</accession>
<dbReference type="PROSITE" id="PS00688">
    <property type="entry name" value="SIGMA54_INTERACT_3"/>
    <property type="match status" value="1"/>
</dbReference>
<dbReference type="Gene3D" id="3.40.50.300">
    <property type="entry name" value="P-loop containing nucleotide triphosphate hydrolases"/>
    <property type="match status" value="1"/>
</dbReference>
<dbReference type="InterPro" id="IPR009057">
    <property type="entry name" value="Homeodomain-like_sf"/>
</dbReference>
<dbReference type="InterPro" id="IPR002078">
    <property type="entry name" value="Sigma_54_int"/>
</dbReference>
<dbReference type="CDD" id="cd00009">
    <property type="entry name" value="AAA"/>
    <property type="match status" value="1"/>
</dbReference>
<dbReference type="PANTHER" id="PTHR32071:SF117">
    <property type="entry name" value="PTS-DEPENDENT DIHYDROXYACETONE KINASE OPERON REGULATORY PROTEIN-RELATED"/>
    <property type="match status" value="1"/>
</dbReference>
<gene>
    <name evidence="7" type="ORF">I8Y21_003620</name>
</gene>
<dbReference type="Pfam" id="PF25601">
    <property type="entry name" value="AAA_lid_14"/>
    <property type="match status" value="1"/>
</dbReference>
<evidence type="ECO:0000256" key="2">
    <source>
        <dbReference type="ARBA" id="ARBA00022840"/>
    </source>
</evidence>
<dbReference type="SMART" id="SM00382">
    <property type="entry name" value="AAA"/>
    <property type="match status" value="1"/>
</dbReference>
<evidence type="ECO:0000313" key="8">
    <source>
        <dbReference type="Proteomes" id="UP000856143"/>
    </source>
</evidence>
<dbReference type="FunFam" id="3.40.50.300:FF:000006">
    <property type="entry name" value="DNA-binding transcriptional regulator NtrC"/>
    <property type="match status" value="1"/>
</dbReference>
<dbReference type="AlphaFoldDB" id="A0AAN5RER2"/>
<keyword evidence="1" id="KW-0547">Nucleotide-binding</keyword>
<evidence type="ECO:0000256" key="4">
    <source>
        <dbReference type="ARBA" id="ARBA00023125"/>
    </source>
</evidence>
<reference evidence="7" key="2">
    <citation type="submission" date="2020-11" db="EMBL/GenBank/DDBJ databases">
        <authorList>
            <consortium name="NCBI Pathogen Detection Project"/>
        </authorList>
    </citation>
    <scope>NUCLEOTIDE SEQUENCE</scope>
    <source>
        <strain evidence="7">R404</strain>
    </source>
</reference>
<dbReference type="Proteomes" id="UP000856143">
    <property type="component" value="Unassembled WGS sequence"/>
</dbReference>
<comment type="caution">
    <text evidence="7">The sequence shown here is derived from an EMBL/GenBank/DDBJ whole genome shotgun (WGS) entry which is preliminary data.</text>
</comment>
<dbReference type="Gene3D" id="1.10.10.60">
    <property type="entry name" value="Homeodomain-like"/>
    <property type="match status" value="1"/>
</dbReference>
<keyword evidence="5" id="KW-0804">Transcription</keyword>
<dbReference type="InterPro" id="IPR003593">
    <property type="entry name" value="AAA+_ATPase"/>
</dbReference>
<dbReference type="InterPro" id="IPR027417">
    <property type="entry name" value="P-loop_NTPase"/>
</dbReference>
<sequence>MQQALALALSLTATENEAGLNDWLLKTIGKYWNPQGILLALPDVSGRQLECSGYVQERTVTLTLEADDFGHPLAHVLQTDCLRIWDSLSGGARVENVAFLTFLQGTGTNNGLFALPVHDPKGKTLGVLGIFDAAPALRAWHKQGELGLLVQIFARQLTRVQALQHHLRRHGALKESWQQITDENHHRQQIALLESHLVGPSEVMRRLREQIIKVSGHDLSVLILGETGTGKDVAARMLHQCSSRAQRPFVAINCAAIPENLIESELFGYQKGAFSGAQGNKTGLIAQAHGGTLFLDEVGDMPVMMQVKLLRVLETHRYRPLGGDKEHHSDFRVIAATHQPLNECIAEGRFRQDLWHRLCQSQIVLPPLREHAEDIPALCHHFIAVFARRNNKHLSAPGRLLLSQLLQYNFPGNVRELRNLLEVACAHTTEGSEVSLLLPDDEIRERFIAGKATECDEFRHIHDLRKAVQDFEMEVIASRLRFFDGNRRMAAESLRIPRRTLDHKCQKLEVE</sequence>
<organism evidence="7 8">
    <name type="scientific">Klebsiella oxytoca</name>
    <dbReference type="NCBI Taxonomy" id="571"/>
    <lineage>
        <taxon>Bacteria</taxon>
        <taxon>Pseudomonadati</taxon>
        <taxon>Pseudomonadota</taxon>
        <taxon>Gammaproteobacteria</taxon>
        <taxon>Enterobacterales</taxon>
        <taxon>Enterobacteriaceae</taxon>
        <taxon>Klebsiella/Raoultella group</taxon>
        <taxon>Klebsiella</taxon>
    </lineage>
</organism>
<dbReference type="PANTHER" id="PTHR32071">
    <property type="entry name" value="TRANSCRIPTIONAL REGULATORY PROTEIN"/>
    <property type="match status" value="1"/>
</dbReference>
<evidence type="ECO:0000259" key="6">
    <source>
        <dbReference type="PROSITE" id="PS50045"/>
    </source>
</evidence>
<dbReference type="Gene3D" id="1.10.8.60">
    <property type="match status" value="1"/>
</dbReference>
<reference evidence="7" key="1">
    <citation type="journal article" date="2018" name="Genome Biol.">
        <title>SKESA: strategic k-mer extension for scrupulous assemblies.</title>
        <authorList>
            <person name="Souvorov A."/>
            <person name="Agarwala R."/>
            <person name="Lipman D.J."/>
        </authorList>
    </citation>
    <scope>NUCLEOTIDE SEQUENCE</scope>
    <source>
        <strain evidence="7">R404</strain>
    </source>
</reference>
<evidence type="ECO:0000256" key="1">
    <source>
        <dbReference type="ARBA" id="ARBA00022741"/>
    </source>
</evidence>
<dbReference type="InterPro" id="IPR058031">
    <property type="entry name" value="AAA_lid_NorR"/>
</dbReference>